<dbReference type="FunFam" id="3.40.50.10130:FF:000002">
    <property type="entry name" value="DNA repair endonuclease XPF"/>
    <property type="match status" value="1"/>
</dbReference>
<evidence type="ECO:0000313" key="12">
    <source>
        <dbReference type="EMBL" id="TFK47423.1"/>
    </source>
</evidence>
<keyword evidence="9" id="KW-0539">Nucleus</keyword>
<dbReference type="Gene3D" id="1.10.150.20">
    <property type="entry name" value="5' to 3' exonuclease, C-terminal subdomain"/>
    <property type="match status" value="1"/>
</dbReference>
<dbReference type="Proteomes" id="UP000305948">
    <property type="component" value="Unassembled WGS sequence"/>
</dbReference>
<evidence type="ECO:0000313" key="13">
    <source>
        <dbReference type="Proteomes" id="UP000305948"/>
    </source>
</evidence>
<proteinExistence type="inferred from homology"/>
<dbReference type="SUPFAM" id="SSF52980">
    <property type="entry name" value="Restriction endonuclease-like"/>
    <property type="match status" value="1"/>
</dbReference>
<keyword evidence="7" id="KW-0238">DNA-binding</keyword>
<keyword evidence="3" id="KW-0540">Nuclease</keyword>
<dbReference type="OrthoDB" id="361020at2759"/>
<sequence>MLALLPFHKSILEDIHDPATSDFVLLARGLGLRRIVCTLMKIYDSPQSLTLLLNASPDEESAIGEELGVMGCRKPGLRAVGYEMGRKDRQDLYNQGGLVSVTSRILVVDMLQSDIPTELITGIIVLHAEKVTPLSLEAFIVRLYREKNKIGFLKAFCDEPEHITSGLSPLRTILKELQLRTVHIYPRFHEDIKKSLAERRADVIEVYPHLTESMKDIHTATVQCMTTTLAELKRSNTTLDLDDLNVDNAYFRSFDAIVRRQLDPVWHKVGPKTKQLVSDLATLRRLLTYLLSYDALAFHAYLETIIASNTTGAGGGQKQHQSPWLLTDAANIIFQVAKRRCYTLSKKKLTFPSADDLDPAEDEEAWAALDEIEFGAGAGRRAEKEKEKEKEKKWLPEGMDPVLEELPKWETLAEVMEEIENEMLRFESMGMSSSFTPGSNTVLIMTSSTRTSNLVSEYLESMDASAPPGQKGRKMMQRKLRSYLWWKSKLSGQKGDGRPPSRLPEKVGHVLDVGDAAQDEGVSEALKRKDRERVERQQNRRRVRGGAANASVSTRGKEKKNEVTAVGEGSMKDEADDIAEFLMTHGTSAAELLSFDDSGPPSLTAFDEDIARSLDAPEFDDVYGLLAPQQTVVVRSYSDDSDDMMLAEIQPRFIVMFEPNQDFIRRIEVYRSSSPGLGVRLYFMMYRNSSEEHKYLLGLRREKDAFERLIKERGSMLMPILEERRSGSNDAMIKTISSRIAGGRKELNKEPSSVIVDVREFRSSLPSLLHASGLVIVPATLTVGDYVLTPDMCVERKSIPDLVSSFNSGRLYTQCELMSVHYKQPILLIEFEEHKSFSLEAVSDMKSYVKPTGKYPQKKPNNGPADPDGPSAPSIQSKLVLLTLSFPRLRIIWSSSPYATCNIFADLKLNNPEPDPSTAISVGAEDDAERGAGVNAAAEELLRSLPGITAKNVHYVMSKVGSVRELCELGLEQVQDILGVEPGKTCYEFMHKSSRKKW</sequence>
<dbReference type="EMBL" id="ML213524">
    <property type="protein sequence ID" value="TFK47423.1"/>
    <property type="molecule type" value="Genomic_DNA"/>
</dbReference>
<dbReference type="InterPro" id="IPR006167">
    <property type="entry name" value="XPF"/>
</dbReference>
<evidence type="ECO:0000256" key="9">
    <source>
        <dbReference type="ARBA" id="ARBA00023242"/>
    </source>
</evidence>
<evidence type="ECO:0000256" key="6">
    <source>
        <dbReference type="ARBA" id="ARBA00022801"/>
    </source>
</evidence>
<evidence type="ECO:0000256" key="5">
    <source>
        <dbReference type="ARBA" id="ARBA00022763"/>
    </source>
</evidence>
<dbReference type="PANTHER" id="PTHR10150:SF0">
    <property type="entry name" value="DNA REPAIR ENDONUCLEASE XPF"/>
    <property type="match status" value="1"/>
</dbReference>
<keyword evidence="13" id="KW-1185">Reference proteome</keyword>
<feature type="region of interest" description="Disordered" evidence="10">
    <location>
        <begin position="491"/>
        <end position="568"/>
    </location>
</feature>
<evidence type="ECO:0000259" key="11">
    <source>
        <dbReference type="SMART" id="SM00891"/>
    </source>
</evidence>
<dbReference type="CDD" id="cd20078">
    <property type="entry name" value="XPF_nuclease_XPF_euk"/>
    <property type="match status" value="1"/>
</dbReference>
<dbReference type="GO" id="GO:0003697">
    <property type="term" value="F:single-stranded DNA binding"/>
    <property type="evidence" value="ECO:0007669"/>
    <property type="project" value="InterPro"/>
</dbReference>
<organism evidence="12 13">
    <name type="scientific">Heliocybe sulcata</name>
    <dbReference type="NCBI Taxonomy" id="5364"/>
    <lineage>
        <taxon>Eukaryota</taxon>
        <taxon>Fungi</taxon>
        <taxon>Dikarya</taxon>
        <taxon>Basidiomycota</taxon>
        <taxon>Agaricomycotina</taxon>
        <taxon>Agaricomycetes</taxon>
        <taxon>Gloeophyllales</taxon>
        <taxon>Gloeophyllaceae</taxon>
        <taxon>Heliocybe</taxon>
    </lineage>
</organism>
<dbReference type="PANTHER" id="PTHR10150">
    <property type="entry name" value="DNA REPAIR ENDONUCLEASE XPF"/>
    <property type="match status" value="1"/>
</dbReference>
<evidence type="ECO:0000256" key="7">
    <source>
        <dbReference type="ARBA" id="ARBA00023125"/>
    </source>
</evidence>
<evidence type="ECO:0000256" key="8">
    <source>
        <dbReference type="ARBA" id="ARBA00023204"/>
    </source>
</evidence>
<keyword evidence="5" id="KW-0227">DNA damage</keyword>
<name>A0A5C3MRF5_9AGAM</name>
<feature type="compositionally biased region" description="Basic and acidic residues" evidence="10">
    <location>
        <begin position="525"/>
        <end position="538"/>
    </location>
</feature>
<feature type="region of interest" description="Disordered" evidence="10">
    <location>
        <begin position="851"/>
        <end position="872"/>
    </location>
</feature>
<dbReference type="SMART" id="SM00891">
    <property type="entry name" value="ERCC4"/>
    <property type="match status" value="1"/>
</dbReference>
<keyword evidence="8" id="KW-0234">DNA repair</keyword>
<evidence type="ECO:0000256" key="4">
    <source>
        <dbReference type="ARBA" id="ARBA00022759"/>
    </source>
</evidence>
<dbReference type="GO" id="GO:0000712">
    <property type="term" value="P:resolution of meiotic recombination intermediates"/>
    <property type="evidence" value="ECO:0007669"/>
    <property type="project" value="TreeGrafter"/>
</dbReference>
<evidence type="ECO:0000256" key="3">
    <source>
        <dbReference type="ARBA" id="ARBA00022722"/>
    </source>
</evidence>
<dbReference type="Gene3D" id="3.40.50.10130">
    <property type="match status" value="1"/>
</dbReference>
<dbReference type="NCBIfam" id="TIGR00596">
    <property type="entry name" value="rad1"/>
    <property type="match status" value="1"/>
</dbReference>
<evidence type="ECO:0000256" key="1">
    <source>
        <dbReference type="ARBA" id="ARBA00004123"/>
    </source>
</evidence>
<comment type="subcellular location">
    <subcellularLocation>
        <location evidence="1">Nucleus</location>
    </subcellularLocation>
</comment>
<dbReference type="STRING" id="5364.A0A5C3MRF5"/>
<gene>
    <name evidence="12" type="ORF">OE88DRAFT_1720755</name>
</gene>
<dbReference type="InterPro" id="IPR006166">
    <property type="entry name" value="ERCC4_domain"/>
</dbReference>
<keyword evidence="4" id="KW-0255">Endonuclease</keyword>
<dbReference type="AlphaFoldDB" id="A0A5C3MRF5"/>
<dbReference type="GO" id="GO:0000724">
    <property type="term" value="P:double-strand break repair via homologous recombination"/>
    <property type="evidence" value="ECO:0007669"/>
    <property type="project" value="TreeGrafter"/>
</dbReference>
<comment type="similarity">
    <text evidence="2">Belongs to the XPF family.</text>
</comment>
<dbReference type="SUPFAM" id="SSF47781">
    <property type="entry name" value="RuvA domain 2-like"/>
    <property type="match status" value="1"/>
</dbReference>
<dbReference type="GO" id="GO:0003684">
    <property type="term" value="F:damaged DNA binding"/>
    <property type="evidence" value="ECO:0007669"/>
    <property type="project" value="TreeGrafter"/>
</dbReference>
<protein>
    <recommendedName>
        <fullName evidence="11">ERCC4 domain-containing protein</fullName>
    </recommendedName>
</protein>
<feature type="compositionally biased region" description="Basic and acidic residues" evidence="10">
    <location>
        <begin position="495"/>
        <end position="509"/>
    </location>
</feature>
<reference evidence="12 13" key="1">
    <citation type="journal article" date="2019" name="Nat. Ecol. Evol.">
        <title>Megaphylogeny resolves global patterns of mushroom evolution.</title>
        <authorList>
            <person name="Varga T."/>
            <person name="Krizsan K."/>
            <person name="Foldi C."/>
            <person name="Dima B."/>
            <person name="Sanchez-Garcia M."/>
            <person name="Sanchez-Ramirez S."/>
            <person name="Szollosi G.J."/>
            <person name="Szarkandi J.G."/>
            <person name="Papp V."/>
            <person name="Albert L."/>
            <person name="Andreopoulos W."/>
            <person name="Angelini C."/>
            <person name="Antonin V."/>
            <person name="Barry K.W."/>
            <person name="Bougher N.L."/>
            <person name="Buchanan P."/>
            <person name="Buyck B."/>
            <person name="Bense V."/>
            <person name="Catcheside P."/>
            <person name="Chovatia M."/>
            <person name="Cooper J."/>
            <person name="Damon W."/>
            <person name="Desjardin D."/>
            <person name="Finy P."/>
            <person name="Geml J."/>
            <person name="Haridas S."/>
            <person name="Hughes K."/>
            <person name="Justo A."/>
            <person name="Karasinski D."/>
            <person name="Kautmanova I."/>
            <person name="Kiss B."/>
            <person name="Kocsube S."/>
            <person name="Kotiranta H."/>
            <person name="LaButti K.M."/>
            <person name="Lechner B.E."/>
            <person name="Liimatainen K."/>
            <person name="Lipzen A."/>
            <person name="Lukacs Z."/>
            <person name="Mihaltcheva S."/>
            <person name="Morgado L.N."/>
            <person name="Niskanen T."/>
            <person name="Noordeloos M.E."/>
            <person name="Ohm R.A."/>
            <person name="Ortiz-Santana B."/>
            <person name="Ovrebo C."/>
            <person name="Racz N."/>
            <person name="Riley R."/>
            <person name="Savchenko A."/>
            <person name="Shiryaev A."/>
            <person name="Soop K."/>
            <person name="Spirin V."/>
            <person name="Szebenyi C."/>
            <person name="Tomsovsky M."/>
            <person name="Tulloss R.E."/>
            <person name="Uehling J."/>
            <person name="Grigoriev I.V."/>
            <person name="Vagvolgyi C."/>
            <person name="Papp T."/>
            <person name="Martin F.M."/>
            <person name="Miettinen O."/>
            <person name="Hibbett D.S."/>
            <person name="Nagy L.G."/>
        </authorList>
    </citation>
    <scope>NUCLEOTIDE SEQUENCE [LARGE SCALE GENOMIC DNA]</scope>
    <source>
        <strain evidence="12 13">OMC1185</strain>
    </source>
</reference>
<dbReference type="GO" id="GO:1901255">
    <property type="term" value="P:nucleotide-excision repair involved in interstrand cross-link repair"/>
    <property type="evidence" value="ECO:0007669"/>
    <property type="project" value="TreeGrafter"/>
</dbReference>
<dbReference type="Pfam" id="PF02732">
    <property type="entry name" value="ERCC4"/>
    <property type="match status" value="1"/>
</dbReference>
<keyword evidence="6" id="KW-0378">Hydrolase</keyword>
<feature type="domain" description="ERCC4" evidence="11">
    <location>
        <begin position="753"/>
        <end position="833"/>
    </location>
</feature>
<evidence type="ECO:0000256" key="2">
    <source>
        <dbReference type="ARBA" id="ARBA00010015"/>
    </source>
</evidence>
<dbReference type="InterPro" id="IPR010994">
    <property type="entry name" value="RuvA_2-like"/>
</dbReference>
<dbReference type="GO" id="GO:0000014">
    <property type="term" value="F:single-stranded DNA endodeoxyribonuclease activity"/>
    <property type="evidence" value="ECO:0007669"/>
    <property type="project" value="TreeGrafter"/>
</dbReference>
<accession>A0A5C3MRF5</accession>
<dbReference type="InterPro" id="IPR047520">
    <property type="entry name" value="XPF_nuclease"/>
</dbReference>
<dbReference type="InterPro" id="IPR011335">
    <property type="entry name" value="Restrct_endonuc-II-like"/>
</dbReference>
<evidence type="ECO:0000256" key="10">
    <source>
        <dbReference type="SAM" id="MobiDB-lite"/>
    </source>
</evidence>
<dbReference type="GO" id="GO:0000110">
    <property type="term" value="C:nucleotide-excision repair factor 1 complex"/>
    <property type="evidence" value="ECO:0007669"/>
    <property type="project" value="TreeGrafter"/>
</dbReference>